<evidence type="ECO:0000313" key="4">
    <source>
        <dbReference type="EMBL" id="KAF0899901.1"/>
    </source>
</evidence>
<keyword evidence="2" id="KW-0472">Membrane</keyword>
<dbReference type="GO" id="GO:0015079">
    <property type="term" value="F:potassium ion transmembrane transporter activity"/>
    <property type="evidence" value="ECO:0007669"/>
    <property type="project" value="InterPro"/>
</dbReference>
<reference evidence="4 5" key="1">
    <citation type="submission" date="2019-11" db="EMBL/GenBank/DDBJ databases">
        <title>Whole genome sequence of Oryza granulata.</title>
        <authorList>
            <person name="Li W."/>
        </authorList>
    </citation>
    <scope>NUCLEOTIDE SEQUENCE [LARGE SCALE GENOMIC DNA]</scope>
    <source>
        <strain evidence="5">cv. Menghai</strain>
        <tissue evidence="4">Leaf</tissue>
    </source>
</reference>
<accession>A0A6G1CIL1</accession>
<keyword evidence="2" id="KW-0812">Transmembrane</keyword>
<dbReference type="EMBL" id="SPHZ02000009">
    <property type="protein sequence ID" value="KAF0899901.1"/>
    <property type="molecule type" value="Genomic_DNA"/>
</dbReference>
<dbReference type="PANTHER" id="PTHR30540">
    <property type="entry name" value="OSMOTIC STRESS POTASSIUM TRANSPORTER"/>
    <property type="match status" value="1"/>
</dbReference>
<dbReference type="OrthoDB" id="504708at2759"/>
<evidence type="ECO:0000256" key="2">
    <source>
        <dbReference type="SAM" id="Phobius"/>
    </source>
</evidence>
<gene>
    <name evidence="4" type="ORF">E2562_025141</name>
</gene>
<dbReference type="InterPro" id="IPR053951">
    <property type="entry name" value="K_trans_N"/>
</dbReference>
<dbReference type="AlphaFoldDB" id="A0A6G1CIL1"/>
<keyword evidence="5" id="KW-1185">Reference proteome</keyword>
<dbReference type="PANTHER" id="PTHR30540:SF121">
    <property type="entry name" value="POTASSIUM TRANSPORTER 3-RELATED"/>
    <property type="match status" value="1"/>
</dbReference>
<feature type="domain" description="K+ potassium transporter integral membrane" evidence="3">
    <location>
        <begin position="2"/>
        <end position="40"/>
    </location>
</feature>
<dbReference type="Proteomes" id="UP000479710">
    <property type="component" value="Unassembled WGS sequence"/>
</dbReference>
<evidence type="ECO:0000259" key="3">
    <source>
        <dbReference type="Pfam" id="PF02705"/>
    </source>
</evidence>
<protein>
    <recommendedName>
        <fullName evidence="3">K+ potassium transporter integral membrane domain-containing protein</fullName>
    </recommendedName>
</protein>
<dbReference type="InterPro" id="IPR003855">
    <property type="entry name" value="K+_transporter"/>
</dbReference>
<dbReference type="Pfam" id="PF02705">
    <property type="entry name" value="K_trans"/>
    <property type="match status" value="1"/>
</dbReference>
<name>A0A6G1CIL1_9ORYZ</name>
<dbReference type="GO" id="GO:0016020">
    <property type="term" value="C:membrane"/>
    <property type="evidence" value="ECO:0007669"/>
    <property type="project" value="InterPro"/>
</dbReference>
<feature type="transmembrane region" description="Helical" evidence="2">
    <location>
        <begin position="6"/>
        <end position="24"/>
    </location>
</feature>
<comment type="similarity">
    <text evidence="1">Belongs to the HAK/KUP transporter (TC 2.A.72.3) family.</text>
</comment>
<proteinExistence type="inferred from homology"/>
<evidence type="ECO:0000256" key="1">
    <source>
        <dbReference type="ARBA" id="ARBA00008440"/>
    </source>
</evidence>
<organism evidence="4 5">
    <name type="scientific">Oryza meyeriana var. granulata</name>
    <dbReference type="NCBI Taxonomy" id="110450"/>
    <lineage>
        <taxon>Eukaryota</taxon>
        <taxon>Viridiplantae</taxon>
        <taxon>Streptophyta</taxon>
        <taxon>Embryophyta</taxon>
        <taxon>Tracheophyta</taxon>
        <taxon>Spermatophyta</taxon>
        <taxon>Magnoliopsida</taxon>
        <taxon>Liliopsida</taxon>
        <taxon>Poales</taxon>
        <taxon>Poaceae</taxon>
        <taxon>BOP clade</taxon>
        <taxon>Oryzoideae</taxon>
        <taxon>Oryzeae</taxon>
        <taxon>Oryzinae</taxon>
        <taxon>Oryza</taxon>
        <taxon>Oryza meyeriana</taxon>
    </lineage>
</organism>
<evidence type="ECO:0000313" key="5">
    <source>
        <dbReference type="Proteomes" id="UP000479710"/>
    </source>
</evidence>
<sequence length="90" mass="10346">MKVPQGGWLPLALSLVFVAAMYVWHYGTRRKHLFDVQNKVLVFIYVKVIPVPHVHNEERHLVGRISPGDWATDTGYRCYRGPPTYGGEPR</sequence>
<comment type="caution">
    <text evidence="4">The sequence shown here is derived from an EMBL/GenBank/DDBJ whole genome shotgun (WGS) entry which is preliminary data.</text>
</comment>
<keyword evidence="2" id="KW-1133">Transmembrane helix</keyword>